<dbReference type="Proteomes" id="UP000798808">
    <property type="component" value="Unassembled WGS sequence"/>
</dbReference>
<keyword evidence="5 9" id="KW-0798">TonB box</keyword>
<dbReference type="EMBL" id="SMLW01000649">
    <property type="protein sequence ID" value="MTI27987.1"/>
    <property type="molecule type" value="Genomic_DNA"/>
</dbReference>
<name>A0ABW9RWC1_9BACT</name>
<evidence type="ECO:0000256" key="3">
    <source>
        <dbReference type="ARBA" id="ARBA00022452"/>
    </source>
</evidence>
<evidence type="ECO:0000259" key="10">
    <source>
        <dbReference type="Pfam" id="PF00593"/>
    </source>
</evidence>
<dbReference type="SUPFAM" id="SSF56935">
    <property type="entry name" value="Porins"/>
    <property type="match status" value="1"/>
</dbReference>
<organism evidence="12 13">
    <name type="scientific">Fulvivirga kasyanovii</name>
    <dbReference type="NCBI Taxonomy" id="396812"/>
    <lineage>
        <taxon>Bacteria</taxon>
        <taxon>Pseudomonadati</taxon>
        <taxon>Bacteroidota</taxon>
        <taxon>Cytophagia</taxon>
        <taxon>Cytophagales</taxon>
        <taxon>Fulvivirgaceae</taxon>
        <taxon>Fulvivirga</taxon>
    </lineage>
</organism>
<keyword evidence="13" id="KW-1185">Reference proteome</keyword>
<keyword evidence="7 8" id="KW-0998">Cell outer membrane</keyword>
<dbReference type="CDD" id="cd01347">
    <property type="entry name" value="ligand_gated_channel"/>
    <property type="match status" value="1"/>
</dbReference>
<dbReference type="PROSITE" id="PS52016">
    <property type="entry name" value="TONB_DEPENDENT_REC_3"/>
    <property type="match status" value="1"/>
</dbReference>
<gene>
    <name evidence="12" type="ORF">E1163_23725</name>
</gene>
<dbReference type="InterPro" id="IPR008969">
    <property type="entry name" value="CarboxyPept-like_regulatory"/>
</dbReference>
<dbReference type="InterPro" id="IPR000531">
    <property type="entry name" value="Beta-barrel_TonB"/>
</dbReference>
<feature type="domain" description="TonB-dependent receptor-like beta-barrel" evidence="10">
    <location>
        <begin position="559"/>
        <end position="972"/>
    </location>
</feature>
<dbReference type="InterPro" id="IPR010104">
    <property type="entry name" value="TonB_rcpt_bac"/>
</dbReference>
<dbReference type="InterPro" id="IPR012910">
    <property type="entry name" value="Plug_dom"/>
</dbReference>
<evidence type="ECO:0000256" key="7">
    <source>
        <dbReference type="ARBA" id="ARBA00023237"/>
    </source>
</evidence>
<keyword evidence="4 8" id="KW-0812">Transmembrane</keyword>
<keyword evidence="3 8" id="KW-1134">Transmembrane beta strand</keyword>
<dbReference type="Pfam" id="PF00593">
    <property type="entry name" value="TonB_dep_Rec_b-barrel"/>
    <property type="match status" value="1"/>
</dbReference>
<feature type="domain" description="TonB-dependent receptor plug" evidence="11">
    <location>
        <begin position="187"/>
        <end position="291"/>
    </location>
</feature>
<dbReference type="InterPro" id="IPR037066">
    <property type="entry name" value="Plug_dom_sf"/>
</dbReference>
<comment type="subcellular location">
    <subcellularLocation>
        <location evidence="1 8">Cell outer membrane</location>
        <topology evidence="1 8">Multi-pass membrane protein</topology>
    </subcellularLocation>
</comment>
<reference evidence="12 13" key="1">
    <citation type="submission" date="2019-02" db="EMBL/GenBank/DDBJ databases">
        <authorList>
            <person name="Goldberg S.R."/>
            <person name="Haltli B.A."/>
            <person name="Correa H."/>
            <person name="Russell K.G."/>
        </authorList>
    </citation>
    <scope>NUCLEOTIDE SEQUENCE [LARGE SCALE GENOMIC DNA]</scope>
    <source>
        <strain evidence="12 13">JCM 16186</strain>
    </source>
</reference>
<dbReference type="NCBIfam" id="TIGR01782">
    <property type="entry name" value="TonB-Xanth-Caul"/>
    <property type="match status" value="1"/>
</dbReference>
<dbReference type="Pfam" id="PF13620">
    <property type="entry name" value="CarboxypepD_reg"/>
    <property type="match status" value="1"/>
</dbReference>
<dbReference type="InterPro" id="IPR036942">
    <property type="entry name" value="Beta-barrel_TonB_sf"/>
</dbReference>
<dbReference type="InterPro" id="IPR039426">
    <property type="entry name" value="TonB-dep_rcpt-like"/>
</dbReference>
<evidence type="ECO:0000313" key="12">
    <source>
        <dbReference type="EMBL" id="MTI27987.1"/>
    </source>
</evidence>
<dbReference type="Gene3D" id="2.40.170.20">
    <property type="entry name" value="TonB-dependent receptor, beta-barrel domain"/>
    <property type="match status" value="1"/>
</dbReference>
<sequence length="1008" mass="112748">MKKGSLSEFFTVIEANSDFSFTYSPSQVDLDAKVDIRDEYKTVGELLTRIAEDADVKFKQINYAIIVSKDKSRFRLNAEDKGKITGRVLDENGLPLPGAAVMLADLTNVGAITDSEGNFVILNVPPGEHRVKISFIGYQVYEQPVVAEAGQTIAVNLTMEPGTLVGEEILIMGDRLKGQAKALNQQKTNQNITNVVASDQIGRFPDANIGDAIKRIPGITMQNDQGEARDIIIRGLAPELNSVMLNGERIPSAEGDNRRVQMDLIPADMIQTIEVSKAVTPDMDADAIGGAVNLVTRSAPGGLRISGTLASGYNFLSEKPIWTGGLIIGDRLFDDKLGVIVSGSYNDHDFGSDNVEAEWTEGDNGAYIEELDIRKYQVRRVRRSLSAALDYKINNNHSLYLKSMYNHRDDWENRYRVTFKDIGEPDENGVSFVEAIDRQTKGGIDSGRNDNARLEDQRVRNITLGGDHLLGNIKLSWSSTYAKASEERPNERYVQYTAEPEVEVDGEDEPQGMLFIQDISNPKKPVLRPTGGDGFSLGGNDPALQNYSLFELDELTEENQLTEETDWSSRLDLQLPMGEFSFLKFGGKLRLKEKSRKNTFMEYEFVDDEFETLDAVPNKDMSDPDFLAGSSYQTGVLASAEWLGSLNFNNAVQFEGEDKPEEYLPANFVANENIIAAYAMVDHQFSSKLSVIGGLRMENTSIEYTGNELILDEEGDVAGISSVTDEDSYTNILPGLHFKYDVTNNTILRLAWTNTIARPNYYNLVPFREVNLEDNELTVGNPLLKPTSSMNFDFMGEHYFSSVGILSAGFFYKDINDFIYVNQTQDYNDATSGQTFDTYFQPQNGGKATLYGVEVSAQRQLDFLPGIWRGLGIYVNYTYNHSTADGVTNEDGEPRESLELPGTADHLFNASLSFETEKLVLRVSLNHSSDYIDEVGGDAFSDRYYDKQTFVDINGSYAFTPQLRFFFEANNLTNQPLRYYQGIEERTMQMEYYNARFNAGVKFDLFKN</sequence>
<protein>
    <submittedName>
        <fullName evidence="12">TonB-dependent receptor</fullName>
    </submittedName>
</protein>
<evidence type="ECO:0000256" key="1">
    <source>
        <dbReference type="ARBA" id="ARBA00004571"/>
    </source>
</evidence>
<evidence type="ECO:0000256" key="5">
    <source>
        <dbReference type="ARBA" id="ARBA00023077"/>
    </source>
</evidence>
<dbReference type="Gene3D" id="2.170.130.10">
    <property type="entry name" value="TonB-dependent receptor, plug domain"/>
    <property type="match status" value="1"/>
</dbReference>
<evidence type="ECO:0000256" key="8">
    <source>
        <dbReference type="PROSITE-ProRule" id="PRU01360"/>
    </source>
</evidence>
<dbReference type="PANTHER" id="PTHR40980:SF4">
    <property type="entry name" value="TONB-DEPENDENT RECEPTOR-LIKE BETA-BARREL DOMAIN-CONTAINING PROTEIN"/>
    <property type="match status" value="1"/>
</dbReference>
<evidence type="ECO:0000259" key="11">
    <source>
        <dbReference type="Pfam" id="PF07715"/>
    </source>
</evidence>
<dbReference type="Pfam" id="PF07715">
    <property type="entry name" value="Plug"/>
    <property type="match status" value="1"/>
</dbReference>
<keyword evidence="12" id="KW-0675">Receptor</keyword>
<accession>A0ABW9RWC1</accession>
<comment type="caution">
    <text evidence="12">The sequence shown here is derived from an EMBL/GenBank/DDBJ whole genome shotgun (WGS) entry which is preliminary data.</text>
</comment>
<evidence type="ECO:0000313" key="13">
    <source>
        <dbReference type="Proteomes" id="UP000798808"/>
    </source>
</evidence>
<dbReference type="PANTHER" id="PTHR40980">
    <property type="entry name" value="PLUG DOMAIN-CONTAINING PROTEIN"/>
    <property type="match status" value="1"/>
</dbReference>
<evidence type="ECO:0000256" key="6">
    <source>
        <dbReference type="ARBA" id="ARBA00023136"/>
    </source>
</evidence>
<proteinExistence type="inferred from homology"/>
<dbReference type="SUPFAM" id="SSF49464">
    <property type="entry name" value="Carboxypeptidase regulatory domain-like"/>
    <property type="match status" value="1"/>
</dbReference>
<dbReference type="Gene3D" id="2.60.40.1120">
    <property type="entry name" value="Carboxypeptidase-like, regulatory domain"/>
    <property type="match status" value="1"/>
</dbReference>
<evidence type="ECO:0000256" key="2">
    <source>
        <dbReference type="ARBA" id="ARBA00022448"/>
    </source>
</evidence>
<evidence type="ECO:0000256" key="9">
    <source>
        <dbReference type="RuleBase" id="RU003357"/>
    </source>
</evidence>
<evidence type="ECO:0000256" key="4">
    <source>
        <dbReference type="ARBA" id="ARBA00022692"/>
    </source>
</evidence>
<comment type="similarity">
    <text evidence="8 9">Belongs to the TonB-dependent receptor family.</text>
</comment>
<keyword evidence="2 8" id="KW-0813">Transport</keyword>
<keyword evidence="6 8" id="KW-0472">Membrane</keyword>